<evidence type="ECO:0000259" key="3">
    <source>
        <dbReference type="PROSITE" id="PS51462"/>
    </source>
</evidence>
<evidence type="ECO:0000313" key="4">
    <source>
        <dbReference type="EMBL" id="KIX12034.1"/>
    </source>
</evidence>
<feature type="domain" description="Nudix hydrolase" evidence="3">
    <location>
        <begin position="19"/>
        <end position="150"/>
    </location>
</feature>
<dbReference type="PROSITE" id="PS51462">
    <property type="entry name" value="NUDIX"/>
    <property type="match status" value="1"/>
</dbReference>
<dbReference type="PANTHER" id="PTHR43736">
    <property type="entry name" value="ADP-RIBOSE PYROPHOSPHATASE"/>
    <property type="match status" value="1"/>
</dbReference>
<dbReference type="PATRIC" id="fig|1429043.3.peg.4509"/>
<dbReference type="PANTHER" id="PTHR43736:SF1">
    <property type="entry name" value="DIHYDRONEOPTERIN TRIPHOSPHATE DIPHOSPHATASE"/>
    <property type="match status" value="1"/>
</dbReference>
<keyword evidence="1 2" id="KW-0378">Hydrolase</keyword>
<evidence type="ECO:0000313" key="5">
    <source>
        <dbReference type="Proteomes" id="UP000032233"/>
    </source>
</evidence>
<comment type="similarity">
    <text evidence="2">Belongs to the Nudix hydrolase family.</text>
</comment>
<dbReference type="InParanoid" id="A0A0D2J1G9"/>
<dbReference type="SUPFAM" id="SSF55811">
    <property type="entry name" value="Nudix"/>
    <property type="match status" value="1"/>
</dbReference>
<dbReference type="CDD" id="cd18873">
    <property type="entry name" value="NUDIX_NadM_like"/>
    <property type="match status" value="1"/>
</dbReference>
<dbReference type="Pfam" id="PF00293">
    <property type="entry name" value="NUDIX"/>
    <property type="match status" value="1"/>
</dbReference>
<dbReference type="RefSeq" id="WP_044351193.1">
    <property type="nucleotide sequence ID" value="NZ_AZAC01000035.1"/>
</dbReference>
<comment type="caution">
    <text evidence="4">The sequence shown here is derived from an EMBL/GenBank/DDBJ whole genome shotgun (WGS) entry which is preliminary data.</text>
</comment>
<dbReference type="InterPro" id="IPR015797">
    <property type="entry name" value="NUDIX_hydrolase-like_dom_sf"/>
</dbReference>
<dbReference type="PRINTS" id="PR00502">
    <property type="entry name" value="NUDIXFAMILY"/>
</dbReference>
<keyword evidence="5" id="KW-1185">Reference proteome</keyword>
<dbReference type="InterPro" id="IPR000086">
    <property type="entry name" value="NUDIX_hydrolase_dom"/>
</dbReference>
<dbReference type="InterPro" id="IPR020084">
    <property type="entry name" value="NUDIX_hydrolase_CS"/>
</dbReference>
<dbReference type="PROSITE" id="PS00893">
    <property type="entry name" value="NUDIX_BOX"/>
    <property type="match status" value="1"/>
</dbReference>
<accession>A0A0D2J1G9</accession>
<dbReference type="Gene3D" id="3.90.79.10">
    <property type="entry name" value="Nucleoside Triphosphate Pyrophosphohydrolase"/>
    <property type="match status" value="1"/>
</dbReference>
<protein>
    <submittedName>
        <fullName evidence="4">NUDIX hydrolase</fullName>
    </submittedName>
</protein>
<gene>
    <name evidence="4" type="ORF">X474_21270</name>
</gene>
<dbReference type="InterPro" id="IPR020476">
    <property type="entry name" value="Nudix_hydrolase"/>
</dbReference>
<dbReference type="OrthoDB" id="9761969at2"/>
<dbReference type="EMBL" id="AZAC01000035">
    <property type="protein sequence ID" value="KIX12034.1"/>
    <property type="molecule type" value="Genomic_DNA"/>
</dbReference>
<sequence length="160" mass="17808">MKQSLTCPQCGGRVEKYRNPFPTVDIIIEISEGRKSKGIVLIERQNPPHGWALPGGFVDYAESTETAARREALEETGLSVELKSLLGVYSRPDRDPRFHTLTTVYAARAQGSPKAGSDADKARVFDPKDLPEPICFDHAQIIEHYLAWKRGERSAAPCQE</sequence>
<reference evidence="4 5" key="1">
    <citation type="submission" date="2013-11" db="EMBL/GenBank/DDBJ databases">
        <title>Metagenomic analysis of a methanogenic consortium involved in long chain n-alkane degradation.</title>
        <authorList>
            <person name="Davidova I.A."/>
            <person name="Callaghan A.V."/>
            <person name="Wawrik B."/>
            <person name="Pruitt S."/>
            <person name="Marks C."/>
            <person name="Duncan K.E."/>
            <person name="Suflita J.M."/>
        </authorList>
    </citation>
    <scope>NUCLEOTIDE SEQUENCE [LARGE SCALE GENOMIC DNA]</scope>
    <source>
        <strain evidence="4 5">SPR</strain>
    </source>
</reference>
<dbReference type="Proteomes" id="UP000032233">
    <property type="component" value="Unassembled WGS sequence"/>
</dbReference>
<evidence type="ECO:0000256" key="2">
    <source>
        <dbReference type="RuleBase" id="RU003476"/>
    </source>
</evidence>
<dbReference type="AlphaFoldDB" id="A0A0D2J1G9"/>
<dbReference type="STRING" id="1429043.X474_21270"/>
<proteinExistence type="inferred from homology"/>
<name>A0A0D2J1G9_9BACT</name>
<organism evidence="4 5">
    <name type="scientific">Dethiosulfatarculus sandiegensis</name>
    <dbReference type="NCBI Taxonomy" id="1429043"/>
    <lineage>
        <taxon>Bacteria</taxon>
        <taxon>Pseudomonadati</taxon>
        <taxon>Thermodesulfobacteriota</taxon>
        <taxon>Desulfarculia</taxon>
        <taxon>Desulfarculales</taxon>
        <taxon>Desulfarculaceae</taxon>
        <taxon>Dethiosulfatarculus</taxon>
    </lineage>
</organism>
<dbReference type="GO" id="GO:0016787">
    <property type="term" value="F:hydrolase activity"/>
    <property type="evidence" value="ECO:0007669"/>
    <property type="project" value="UniProtKB-KW"/>
</dbReference>
<evidence type="ECO:0000256" key="1">
    <source>
        <dbReference type="ARBA" id="ARBA00022801"/>
    </source>
</evidence>